<dbReference type="SMART" id="SM00248">
    <property type="entry name" value="ANK"/>
    <property type="match status" value="3"/>
</dbReference>
<feature type="domain" description="CAP-Gly" evidence="4">
    <location>
        <begin position="639"/>
        <end position="681"/>
    </location>
</feature>
<dbReference type="PANTHER" id="PTHR18916:SF32">
    <property type="entry name" value="CAP-GLY DOMAIN-CONTAINING LINKER PROTEIN 4"/>
    <property type="match status" value="1"/>
</dbReference>
<evidence type="ECO:0000313" key="6">
    <source>
        <dbReference type="Proteomes" id="UP001142489"/>
    </source>
</evidence>
<reference evidence="5" key="1">
    <citation type="journal article" date="2023" name="DNA Res.">
        <title>Chromosome-level genome assembly of Phrynocephalus forsythii using third-generation DNA sequencing and Hi-C analysis.</title>
        <authorList>
            <person name="Qi Y."/>
            <person name="Zhao W."/>
            <person name="Zhao Y."/>
            <person name="Niu C."/>
            <person name="Cao S."/>
            <person name="Zhang Y."/>
        </authorList>
    </citation>
    <scope>NUCLEOTIDE SEQUENCE</scope>
    <source>
        <tissue evidence="5">Muscle</tissue>
    </source>
</reference>
<dbReference type="Pfam" id="PF01302">
    <property type="entry name" value="CAP_GLY"/>
    <property type="match status" value="3"/>
</dbReference>
<evidence type="ECO:0000256" key="2">
    <source>
        <dbReference type="ARBA" id="ARBA00023043"/>
    </source>
</evidence>
<dbReference type="EMBL" id="JAPFRF010000002">
    <property type="protein sequence ID" value="KAJ7340985.1"/>
    <property type="molecule type" value="Genomic_DNA"/>
</dbReference>
<dbReference type="SUPFAM" id="SSF74924">
    <property type="entry name" value="Cap-Gly domain"/>
    <property type="match status" value="3"/>
</dbReference>
<dbReference type="GO" id="GO:0035371">
    <property type="term" value="C:microtubule plus-end"/>
    <property type="evidence" value="ECO:0007669"/>
    <property type="project" value="TreeGrafter"/>
</dbReference>
<dbReference type="GO" id="GO:0051010">
    <property type="term" value="F:microtubule plus-end binding"/>
    <property type="evidence" value="ECO:0007669"/>
    <property type="project" value="TreeGrafter"/>
</dbReference>
<feature type="domain" description="CAP-Gly" evidence="4">
    <location>
        <begin position="303"/>
        <end position="345"/>
    </location>
</feature>
<feature type="region of interest" description="Disordered" evidence="3">
    <location>
        <begin position="359"/>
        <end position="379"/>
    </location>
</feature>
<dbReference type="Pfam" id="PF00023">
    <property type="entry name" value="Ank"/>
    <property type="match status" value="1"/>
</dbReference>
<dbReference type="Gene3D" id="2.30.30.190">
    <property type="entry name" value="CAP Gly-rich-like domain"/>
    <property type="match status" value="3"/>
</dbReference>
<dbReference type="PROSITE" id="PS00845">
    <property type="entry name" value="CAP_GLY_1"/>
    <property type="match status" value="2"/>
</dbReference>
<dbReference type="InterPro" id="IPR036859">
    <property type="entry name" value="CAP-Gly_dom_sf"/>
</dbReference>
<keyword evidence="1" id="KW-0677">Repeat</keyword>
<dbReference type="FunFam" id="2.30.30.190:FF:000005">
    <property type="entry name" value="CAP-Gly domain containing linker protein 3"/>
    <property type="match status" value="1"/>
</dbReference>
<dbReference type="SMART" id="SM01052">
    <property type="entry name" value="CAP_GLY"/>
    <property type="match status" value="3"/>
</dbReference>
<feature type="region of interest" description="Disordered" evidence="3">
    <location>
        <begin position="399"/>
        <end position="475"/>
    </location>
</feature>
<keyword evidence="6" id="KW-1185">Reference proteome</keyword>
<dbReference type="PROSITE" id="PS50245">
    <property type="entry name" value="CAP_GLY_2"/>
    <property type="match status" value="3"/>
</dbReference>
<dbReference type="SUPFAM" id="SSF48403">
    <property type="entry name" value="Ankyrin repeat"/>
    <property type="match status" value="1"/>
</dbReference>
<feature type="compositionally biased region" description="Low complexity" evidence="3">
    <location>
        <begin position="417"/>
        <end position="431"/>
    </location>
</feature>
<sequence>MTIEDLPDPSVEGDSLNRIYQYFIPGSEDSVTYSVSAAPMPSECEFSFFDPNDAACQEILFNPKTSVSELFAILRQWVPQVQQNIDIIGNEILKRGCNVNDRDGLTDMTLLHYTCKSGAHGIGDVETAAKFASQLIDLGADINLRSRWTNMNALHYAAYFDVPELINVILQHAQPKDVDATCSDFDFGTSLHIAAFNLCTGAVKCLLEHGANPAFQNDKGQTPADVVPDPVDMPLEMADAAASAKEIKQMLLDALPLSCDISKAMLPNYDNVTGKDMLESLGLKLGDRVVIAGQKVGTLRFCGTTEFASGQWAGIELDEPEGKNNGSVGKVQYFKCAPKHGIFAPLSKISKAALQKKNVRISSSRSQTARKSKKIDVTRVTSKVNSGLSALRKEGASDSAVLVSEGGMRTPPGKEATSLSSSSTSSSTTSLDRNGPKKRTSNSVNKKEGSRPPSVASKAVSGGINTLPSARRNPFDEGEIQIGDRVLVVGQRTGIVRFYGTTKFAPGFWCGIELDKPHGKNDGSVAGVQYFSCSPRHGVFAPPSRVQRLTGSLDSLPDVSSSKMNHSLPGFRRSFSATSAPSQKEINRKNAVIKSKNSSLRRSWSNSTTVSTEGPVKLHEGSQVLLSSSSEMGTIRYMGPTDFAPGIWLGLELRSAKGKNDGSVGDKRYFTCKPNYGVLVRPNRVTYRGINGMKLVDDIC</sequence>
<dbReference type="InterPro" id="IPR002110">
    <property type="entry name" value="Ankyrin_rpt"/>
</dbReference>
<keyword evidence="2" id="KW-0040">ANK repeat</keyword>
<dbReference type="InterPro" id="IPR000938">
    <property type="entry name" value="CAP-Gly_domain"/>
</dbReference>
<dbReference type="InterPro" id="IPR036770">
    <property type="entry name" value="Ankyrin_rpt-contain_sf"/>
</dbReference>
<gene>
    <name evidence="5" type="ORF">JRQ81_004331</name>
</gene>
<dbReference type="AlphaFoldDB" id="A0A9Q0Y245"/>
<proteinExistence type="predicted"/>
<evidence type="ECO:0000256" key="1">
    <source>
        <dbReference type="ARBA" id="ARBA00022737"/>
    </source>
</evidence>
<accession>A0A9Q0Y245</accession>
<dbReference type="PANTHER" id="PTHR18916">
    <property type="entry name" value="DYNACTIN 1-RELATED MICROTUBULE-BINDING"/>
    <property type="match status" value="1"/>
</dbReference>
<organism evidence="5 6">
    <name type="scientific">Phrynocephalus forsythii</name>
    <dbReference type="NCBI Taxonomy" id="171643"/>
    <lineage>
        <taxon>Eukaryota</taxon>
        <taxon>Metazoa</taxon>
        <taxon>Chordata</taxon>
        <taxon>Craniata</taxon>
        <taxon>Vertebrata</taxon>
        <taxon>Euteleostomi</taxon>
        <taxon>Lepidosauria</taxon>
        <taxon>Squamata</taxon>
        <taxon>Bifurcata</taxon>
        <taxon>Unidentata</taxon>
        <taxon>Episquamata</taxon>
        <taxon>Toxicofera</taxon>
        <taxon>Iguania</taxon>
        <taxon>Acrodonta</taxon>
        <taxon>Agamidae</taxon>
        <taxon>Agaminae</taxon>
        <taxon>Phrynocephalus</taxon>
    </lineage>
</organism>
<dbReference type="FunFam" id="1.25.40.20:FF:000044">
    <property type="entry name" value="CAP-Gly domain containing linker protein 3"/>
    <property type="match status" value="1"/>
</dbReference>
<name>A0A9Q0Y245_9SAUR</name>
<protein>
    <recommendedName>
        <fullName evidence="4">CAP-Gly domain-containing protein</fullName>
    </recommendedName>
</protein>
<dbReference type="Proteomes" id="UP001142489">
    <property type="component" value="Unassembled WGS sequence"/>
</dbReference>
<comment type="caution">
    <text evidence="5">The sequence shown here is derived from an EMBL/GenBank/DDBJ whole genome shotgun (WGS) entry which is preliminary data.</text>
</comment>
<evidence type="ECO:0000256" key="3">
    <source>
        <dbReference type="SAM" id="MobiDB-lite"/>
    </source>
</evidence>
<dbReference type="GO" id="GO:0005938">
    <property type="term" value="C:cell cortex"/>
    <property type="evidence" value="ECO:0007669"/>
    <property type="project" value="TreeGrafter"/>
</dbReference>
<evidence type="ECO:0000259" key="4">
    <source>
        <dbReference type="PROSITE" id="PS50245"/>
    </source>
</evidence>
<dbReference type="Gene3D" id="1.25.40.20">
    <property type="entry name" value="Ankyrin repeat-containing domain"/>
    <property type="match status" value="1"/>
</dbReference>
<dbReference type="OrthoDB" id="2130750at2759"/>
<feature type="domain" description="CAP-Gly" evidence="4">
    <location>
        <begin position="500"/>
        <end position="542"/>
    </location>
</feature>
<dbReference type="GO" id="GO:0031122">
    <property type="term" value="P:cytoplasmic microtubule organization"/>
    <property type="evidence" value="ECO:0007669"/>
    <property type="project" value="TreeGrafter"/>
</dbReference>
<dbReference type="GO" id="GO:0005634">
    <property type="term" value="C:nucleus"/>
    <property type="evidence" value="ECO:0007669"/>
    <property type="project" value="TreeGrafter"/>
</dbReference>
<evidence type="ECO:0000313" key="5">
    <source>
        <dbReference type="EMBL" id="KAJ7340985.1"/>
    </source>
</evidence>